<organism evidence="2 3">
    <name type="scientific">Streptomyces broussonetiae</name>
    <dbReference type="NCBI Taxonomy" id="2686304"/>
    <lineage>
        <taxon>Bacteria</taxon>
        <taxon>Bacillati</taxon>
        <taxon>Actinomycetota</taxon>
        <taxon>Actinomycetes</taxon>
        <taxon>Kitasatosporales</taxon>
        <taxon>Streptomycetaceae</taxon>
        <taxon>Streptomyces</taxon>
    </lineage>
</organism>
<proteinExistence type="predicted"/>
<dbReference type="EMBL" id="CP047020">
    <property type="protein sequence ID" value="QHA02035.1"/>
    <property type="molecule type" value="Genomic_DNA"/>
</dbReference>
<evidence type="ECO:0000313" key="3">
    <source>
        <dbReference type="Proteomes" id="UP000436138"/>
    </source>
</evidence>
<accession>A0A6I6MZW7</accession>
<feature type="region of interest" description="Disordered" evidence="1">
    <location>
        <begin position="115"/>
        <end position="151"/>
    </location>
</feature>
<dbReference type="AlphaFoldDB" id="A0A6I6MZW7"/>
<dbReference type="Proteomes" id="UP000436138">
    <property type="component" value="Chromosome"/>
</dbReference>
<dbReference type="RefSeq" id="WP_158916675.1">
    <property type="nucleotide sequence ID" value="NZ_CP047020.1"/>
</dbReference>
<sequence>MRAAAISGVPDMMLNNRPRSRLYGRPLRCTVRGKQLRALTAAQFVGGAGLERGQCMVVERGEQAGLSGGRREGQGCNLRASHPSVGRECVHRGRQEHRRLPGGRLRLPVALRQVPPDQLSGGRQAALPRRTWQARARQGATAPHTAQTRSP</sequence>
<reference evidence="2 3" key="1">
    <citation type="submission" date="2019-12" db="EMBL/GenBank/DDBJ databases">
        <title>Streptomyces sp. strain T44 isolated from rhizosphere soil of Broussonetia papyrifera.</title>
        <authorList>
            <person name="Mo P."/>
        </authorList>
    </citation>
    <scope>NUCLEOTIDE SEQUENCE [LARGE SCALE GENOMIC DNA]</scope>
    <source>
        <strain evidence="2 3">T44</strain>
    </source>
</reference>
<name>A0A6I6MZW7_9ACTN</name>
<evidence type="ECO:0000256" key="1">
    <source>
        <dbReference type="SAM" id="MobiDB-lite"/>
    </source>
</evidence>
<evidence type="ECO:0000313" key="2">
    <source>
        <dbReference type="EMBL" id="QHA02035.1"/>
    </source>
</evidence>
<protein>
    <submittedName>
        <fullName evidence="2">Uncharacterized protein</fullName>
    </submittedName>
</protein>
<dbReference type="KEGG" id="sbro:GQF42_00400"/>
<keyword evidence="3" id="KW-1185">Reference proteome</keyword>
<gene>
    <name evidence="2" type="ORF">GQF42_00400</name>
</gene>
<feature type="region of interest" description="Disordered" evidence="1">
    <location>
        <begin position="66"/>
        <end position="97"/>
    </location>
</feature>